<dbReference type="RefSeq" id="XP_035829367.1">
    <property type="nucleotide sequence ID" value="XM_035973474.1"/>
</dbReference>
<feature type="region of interest" description="Disordered" evidence="1">
    <location>
        <begin position="1"/>
        <end position="23"/>
    </location>
</feature>
<protein>
    <submittedName>
        <fullName evidence="3">Uncharacterized protein LOC106013778</fullName>
    </submittedName>
</protein>
<evidence type="ECO:0000313" key="3">
    <source>
        <dbReference type="RefSeq" id="XP_035829367.1"/>
    </source>
</evidence>
<proteinExistence type="predicted"/>
<sequence length="297" mass="32757">MLSTQRSYGDESGSVTEDKPADREEEVILGEIEGELNLHVKVREIEMVCPGYEHCFNQTQSYNARAMSQALESERRSLVCEGSRLNILCLDDVLCGCGWGSDSVSRSTLRTLRHNHEQFCDEDLNIGYLNCNVENHRLRAGEIYCKAAIQPGPANTGLELGAEIQAQELSLAEHARNLDKACPGYERCFNVTQAYTVHAAAQNSAAEQLLISCEGSKFTVICLEDVLCACGWGDNDNFKTVLRDLRHQHEAVCNEDLTIGYLACSACSAWSSFHLTLIAVVVVGVSLLTQMRLLTSS</sequence>
<evidence type="ECO:0000256" key="1">
    <source>
        <dbReference type="SAM" id="MobiDB-lite"/>
    </source>
</evidence>
<organism evidence="2 3">
    <name type="scientific">Aplysia californica</name>
    <name type="common">California sea hare</name>
    <dbReference type="NCBI Taxonomy" id="6500"/>
    <lineage>
        <taxon>Eukaryota</taxon>
        <taxon>Metazoa</taxon>
        <taxon>Spiralia</taxon>
        <taxon>Lophotrochozoa</taxon>
        <taxon>Mollusca</taxon>
        <taxon>Gastropoda</taxon>
        <taxon>Heterobranchia</taxon>
        <taxon>Euthyneura</taxon>
        <taxon>Tectipleura</taxon>
        <taxon>Aplysiida</taxon>
        <taxon>Aplysioidea</taxon>
        <taxon>Aplysiidae</taxon>
        <taxon>Aplysia</taxon>
    </lineage>
</organism>
<dbReference type="GeneID" id="106013778"/>
<dbReference type="Proteomes" id="UP000694888">
    <property type="component" value="Unplaced"/>
</dbReference>
<keyword evidence="2" id="KW-1185">Reference proteome</keyword>
<accession>A0ABM1W3X4</accession>
<gene>
    <name evidence="3" type="primary">LOC106013778</name>
</gene>
<reference evidence="3" key="1">
    <citation type="submission" date="2025-08" db="UniProtKB">
        <authorList>
            <consortium name="RefSeq"/>
        </authorList>
    </citation>
    <scope>IDENTIFICATION</scope>
</reference>
<name>A0ABM1W3X4_APLCA</name>
<evidence type="ECO:0000313" key="2">
    <source>
        <dbReference type="Proteomes" id="UP000694888"/>
    </source>
</evidence>